<evidence type="ECO:0008006" key="3">
    <source>
        <dbReference type="Google" id="ProtNLM"/>
    </source>
</evidence>
<accession>A0A2U1N652</accession>
<comment type="caution">
    <text evidence="1">The sequence shown here is derived from an EMBL/GenBank/DDBJ whole genome shotgun (WGS) entry which is preliminary data.</text>
</comment>
<sequence>MALDDHSQNLGFCKLGCANSLCANIGTRENPGQGANGSSAAPTPVPFTDCYGRCFFFCIIVPTNACSCTSTCLKKCLDTPPMTTMALDDHSQNLGFCKLGCANSLCANIGTRENPDEHGMGRCVDSCSNKCSMSYSLSP</sequence>
<dbReference type="OrthoDB" id="653285at2759"/>
<evidence type="ECO:0000313" key="2">
    <source>
        <dbReference type="Proteomes" id="UP000245207"/>
    </source>
</evidence>
<dbReference type="EMBL" id="PKPP01003529">
    <property type="protein sequence ID" value="PWA68973.1"/>
    <property type="molecule type" value="Genomic_DNA"/>
</dbReference>
<dbReference type="PANTHER" id="PTHR36312">
    <property type="entry name" value="THIONIN-LIKE PROTEIN 1"/>
    <property type="match status" value="1"/>
</dbReference>
<dbReference type="AlphaFoldDB" id="A0A2U1N652"/>
<dbReference type="InterPro" id="IPR038975">
    <property type="entry name" value="THNL"/>
</dbReference>
<keyword evidence="2" id="KW-1185">Reference proteome</keyword>
<protein>
    <recommendedName>
        <fullName evidence="3">Thionin-like protein 2</fullName>
    </recommendedName>
</protein>
<name>A0A2U1N652_ARTAN</name>
<dbReference type="PANTHER" id="PTHR36312:SF1">
    <property type="entry name" value="OS01G0594500 PROTEIN"/>
    <property type="match status" value="1"/>
</dbReference>
<evidence type="ECO:0000313" key="1">
    <source>
        <dbReference type="EMBL" id="PWA68973.1"/>
    </source>
</evidence>
<organism evidence="1 2">
    <name type="scientific">Artemisia annua</name>
    <name type="common">Sweet wormwood</name>
    <dbReference type="NCBI Taxonomy" id="35608"/>
    <lineage>
        <taxon>Eukaryota</taxon>
        <taxon>Viridiplantae</taxon>
        <taxon>Streptophyta</taxon>
        <taxon>Embryophyta</taxon>
        <taxon>Tracheophyta</taxon>
        <taxon>Spermatophyta</taxon>
        <taxon>Magnoliopsida</taxon>
        <taxon>eudicotyledons</taxon>
        <taxon>Gunneridae</taxon>
        <taxon>Pentapetalae</taxon>
        <taxon>asterids</taxon>
        <taxon>campanulids</taxon>
        <taxon>Asterales</taxon>
        <taxon>Asteraceae</taxon>
        <taxon>Asteroideae</taxon>
        <taxon>Anthemideae</taxon>
        <taxon>Artemisiinae</taxon>
        <taxon>Artemisia</taxon>
    </lineage>
</organism>
<proteinExistence type="predicted"/>
<dbReference type="Proteomes" id="UP000245207">
    <property type="component" value="Unassembled WGS sequence"/>
</dbReference>
<reference evidence="1 2" key="1">
    <citation type="journal article" date="2018" name="Mol. Plant">
        <title>The genome of Artemisia annua provides insight into the evolution of Asteraceae family and artemisinin biosynthesis.</title>
        <authorList>
            <person name="Shen Q."/>
            <person name="Zhang L."/>
            <person name="Liao Z."/>
            <person name="Wang S."/>
            <person name="Yan T."/>
            <person name="Shi P."/>
            <person name="Liu M."/>
            <person name="Fu X."/>
            <person name="Pan Q."/>
            <person name="Wang Y."/>
            <person name="Lv Z."/>
            <person name="Lu X."/>
            <person name="Zhang F."/>
            <person name="Jiang W."/>
            <person name="Ma Y."/>
            <person name="Chen M."/>
            <person name="Hao X."/>
            <person name="Li L."/>
            <person name="Tang Y."/>
            <person name="Lv G."/>
            <person name="Zhou Y."/>
            <person name="Sun X."/>
            <person name="Brodelius P.E."/>
            <person name="Rose J.K.C."/>
            <person name="Tang K."/>
        </authorList>
    </citation>
    <scope>NUCLEOTIDE SEQUENCE [LARGE SCALE GENOMIC DNA]</scope>
    <source>
        <strain evidence="2">cv. Huhao1</strain>
        <tissue evidence="1">Leaf</tissue>
    </source>
</reference>
<gene>
    <name evidence="1" type="ORF">CTI12_AA300800</name>
</gene>